<dbReference type="Pfam" id="PF00198">
    <property type="entry name" value="2-oxoacid_dh"/>
    <property type="match status" value="1"/>
</dbReference>
<feature type="region of interest" description="Disordered" evidence="6">
    <location>
        <begin position="83"/>
        <end position="108"/>
    </location>
</feature>
<dbReference type="Pfam" id="PF00364">
    <property type="entry name" value="Biotin_lipoyl"/>
    <property type="match status" value="1"/>
</dbReference>
<dbReference type="PROSITE" id="PS51826">
    <property type="entry name" value="PSBD"/>
    <property type="match status" value="1"/>
</dbReference>
<feature type="region of interest" description="Disordered" evidence="6">
    <location>
        <begin position="189"/>
        <end position="236"/>
    </location>
</feature>
<sequence>MSKFELKLPRMGESVAEATLTTWLKEVGDTIELDEPIFEIATDKVDSEVPSEVEGILVEKRFEVDDVVKVGQTVAVIEVKGNDSNVSAPKDKSASKTSEDSSSKKEVSMIEETAVAEVADSVKIARQTVGTASDHTDNPKQDSERFYSPLVKNIAKQEGISISELDSISGSGLEGRVTKNDILEYVANGRDNSTEKRNDATEREDAPEVLKEEDSVVPEKVAPKRDERPVSAYSSSGNHEVIEMTRMGKLVAKHMVDSVSTSAHVQSFIEVDVTNVVKWRNATKTAFEKREGEKLTFTPIFMEAVAKALKKYPMMNVSVDGTSVIKKKNINIGMAAALPDGNLIVPVIKNADQLNLVGMARVVNDLATRARENHLKPDEVQDGTYTVTNVGTFGSVFGTPIINQPQVGILALGAIRKMPSVIETPAGDFIGIRSKMYLSHSYDHRVVNGALGSMFVKAVADYLEAWDIHREV</sequence>
<accession>A0A0F9M5K6</accession>
<dbReference type="Gene3D" id="4.10.320.10">
    <property type="entry name" value="E3-binding domain"/>
    <property type="match status" value="1"/>
</dbReference>
<evidence type="ECO:0000256" key="5">
    <source>
        <dbReference type="ARBA" id="ARBA00023315"/>
    </source>
</evidence>
<evidence type="ECO:0000256" key="2">
    <source>
        <dbReference type="ARBA" id="ARBA00007317"/>
    </source>
</evidence>
<dbReference type="InterPro" id="IPR036625">
    <property type="entry name" value="E3-bd_dom_sf"/>
</dbReference>
<evidence type="ECO:0000259" key="7">
    <source>
        <dbReference type="PROSITE" id="PS50968"/>
    </source>
</evidence>
<name>A0A0F9M5K6_9ZZZZ</name>
<reference evidence="9" key="1">
    <citation type="journal article" date="2015" name="Nature">
        <title>Complex archaea that bridge the gap between prokaryotes and eukaryotes.</title>
        <authorList>
            <person name="Spang A."/>
            <person name="Saw J.H."/>
            <person name="Jorgensen S.L."/>
            <person name="Zaremba-Niedzwiedzka K."/>
            <person name="Martijn J."/>
            <person name="Lind A.E."/>
            <person name="van Eijk R."/>
            <person name="Schleper C."/>
            <person name="Guy L."/>
            <person name="Ettema T.J."/>
        </authorList>
    </citation>
    <scope>NUCLEOTIDE SEQUENCE</scope>
</reference>
<dbReference type="InterPro" id="IPR000089">
    <property type="entry name" value="Biotin_lipoyl"/>
</dbReference>
<dbReference type="AlphaFoldDB" id="A0A0F9M5K6"/>
<feature type="domain" description="Lipoyl-binding" evidence="7">
    <location>
        <begin position="3"/>
        <end position="78"/>
    </location>
</feature>
<dbReference type="PROSITE" id="PS50968">
    <property type="entry name" value="BIOTINYL_LIPOYL"/>
    <property type="match status" value="1"/>
</dbReference>
<evidence type="ECO:0000256" key="6">
    <source>
        <dbReference type="SAM" id="MobiDB-lite"/>
    </source>
</evidence>
<dbReference type="Pfam" id="PF02817">
    <property type="entry name" value="E3_binding"/>
    <property type="match status" value="1"/>
</dbReference>
<comment type="cofactor">
    <cofactor evidence="1">
        <name>(R)-lipoate</name>
        <dbReference type="ChEBI" id="CHEBI:83088"/>
    </cofactor>
</comment>
<feature type="compositionally biased region" description="Basic and acidic residues" evidence="6">
    <location>
        <begin position="134"/>
        <end position="145"/>
    </location>
</feature>
<organism evidence="9">
    <name type="scientific">marine sediment metagenome</name>
    <dbReference type="NCBI Taxonomy" id="412755"/>
    <lineage>
        <taxon>unclassified sequences</taxon>
        <taxon>metagenomes</taxon>
        <taxon>ecological metagenomes</taxon>
    </lineage>
</organism>
<keyword evidence="4" id="KW-0450">Lipoyl</keyword>
<feature type="region of interest" description="Disordered" evidence="6">
    <location>
        <begin position="128"/>
        <end position="147"/>
    </location>
</feature>
<dbReference type="GO" id="GO:0005737">
    <property type="term" value="C:cytoplasm"/>
    <property type="evidence" value="ECO:0007669"/>
    <property type="project" value="TreeGrafter"/>
</dbReference>
<comment type="caution">
    <text evidence="9">The sequence shown here is derived from an EMBL/GenBank/DDBJ whole genome shotgun (WGS) entry which is preliminary data.</text>
</comment>
<dbReference type="InterPro" id="IPR001078">
    <property type="entry name" value="2-oxoacid_DH_actylTfrase"/>
</dbReference>
<feature type="domain" description="Peripheral subunit-binding (PSBD)" evidence="8">
    <location>
        <begin position="146"/>
        <end position="186"/>
    </location>
</feature>
<comment type="similarity">
    <text evidence="2">Belongs to the 2-oxoacid dehydrogenase family.</text>
</comment>
<evidence type="ECO:0008006" key="10">
    <source>
        <dbReference type="Google" id="ProtNLM"/>
    </source>
</evidence>
<dbReference type="Gene3D" id="3.30.559.10">
    <property type="entry name" value="Chloramphenicol acetyltransferase-like domain"/>
    <property type="match status" value="1"/>
</dbReference>
<dbReference type="InterPro" id="IPR003016">
    <property type="entry name" value="2-oxoA_DH_lipoyl-BS"/>
</dbReference>
<evidence type="ECO:0000259" key="8">
    <source>
        <dbReference type="PROSITE" id="PS51826"/>
    </source>
</evidence>
<protein>
    <recommendedName>
        <fullName evidence="10">Dihydrolipoamide acetyltransferase component of pyruvate dehydrogenase complex</fullName>
    </recommendedName>
</protein>
<dbReference type="GO" id="GO:0016407">
    <property type="term" value="F:acetyltransferase activity"/>
    <property type="evidence" value="ECO:0007669"/>
    <property type="project" value="TreeGrafter"/>
</dbReference>
<dbReference type="InterPro" id="IPR023213">
    <property type="entry name" value="CAT-like_dom_sf"/>
</dbReference>
<dbReference type="Gene3D" id="2.40.50.100">
    <property type="match status" value="1"/>
</dbReference>
<dbReference type="PROSITE" id="PS00189">
    <property type="entry name" value="LIPOYL"/>
    <property type="match status" value="1"/>
</dbReference>
<dbReference type="InterPro" id="IPR004167">
    <property type="entry name" value="PSBD"/>
</dbReference>
<dbReference type="CDD" id="cd06849">
    <property type="entry name" value="lipoyl_domain"/>
    <property type="match status" value="1"/>
</dbReference>
<evidence type="ECO:0000256" key="3">
    <source>
        <dbReference type="ARBA" id="ARBA00022679"/>
    </source>
</evidence>
<proteinExistence type="inferred from homology"/>
<dbReference type="GO" id="GO:0031405">
    <property type="term" value="F:lipoic acid binding"/>
    <property type="evidence" value="ECO:0007669"/>
    <property type="project" value="TreeGrafter"/>
</dbReference>
<dbReference type="InterPro" id="IPR050743">
    <property type="entry name" value="2-oxoacid_DH_E2_comp"/>
</dbReference>
<feature type="compositionally biased region" description="Basic and acidic residues" evidence="6">
    <location>
        <begin position="192"/>
        <end position="214"/>
    </location>
</feature>
<dbReference type="SUPFAM" id="SSF47005">
    <property type="entry name" value="Peripheral subunit-binding domain of 2-oxo acid dehydrogenase complex"/>
    <property type="match status" value="1"/>
</dbReference>
<evidence type="ECO:0000256" key="4">
    <source>
        <dbReference type="ARBA" id="ARBA00022823"/>
    </source>
</evidence>
<keyword evidence="3" id="KW-0808">Transferase</keyword>
<dbReference type="InterPro" id="IPR011053">
    <property type="entry name" value="Single_hybrid_motif"/>
</dbReference>
<evidence type="ECO:0000256" key="1">
    <source>
        <dbReference type="ARBA" id="ARBA00001938"/>
    </source>
</evidence>
<feature type="compositionally biased region" description="Basic and acidic residues" evidence="6">
    <location>
        <begin position="89"/>
        <end position="108"/>
    </location>
</feature>
<dbReference type="SUPFAM" id="SSF51230">
    <property type="entry name" value="Single hybrid motif"/>
    <property type="match status" value="1"/>
</dbReference>
<dbReference type="PANTHER" id="PTHR43178">
    <property type="entry name" value="DIHYDROLIPOAMIDE ACETYLTRANSFERASE COMPONENT OF PYRUVATE DEHYDROGENASE COMPLEX"/>
    <property type="match status" value="1"/>
</dbReference>
<dbReference type="PANTHER" id="PTHR43178:SF5">
    <property type="entry name" value="LIPOAMIDE ACYLTRANSFERASE COMPONENT OF BRANCHED-CHAIN ALPHA-KETO ACID DEHYDROGENASE COMPLEX, MITOCHONDRIAL"/>
    <property type="match status" value="1"/>
</dbReference>
<gene>
    <name evidence="9" type="ORF">LCGC14_1132540</name>
</gene>
<keyword evidence="5" id="KW-0012">Acyltransferase</keyword>
<dbReference type="EMBL" id="LAZR01005315">
    <property type="protein sequence ID" value="KKN00959.1"/>
    <property type="molecule type" value="Genomic_DNA"/>
</dbReference>
<evidence type="ECO:0000313" key="9">
    <source>
        <dbReference type="EMBL" id="KKN00959.1"/>
    </source>
</evidence>
<dbReference type="SUPFAM" id="SSF52777">
    <property type="entry name" value="CoA-dependent acyltransferases"/>
    <property type="match status" value="1"/>
</dbReference>